<organism evidence="2 3">
    <name type="scientific">Luteimicrobium album</name>
    <dbReference type="NCBI Taxonomy" id="1054550"/>
    <lineage>
        <taxon>Bacteria</taxon>
        <taxon>Bacillati</taxon>
        <taxon>Actinomycetota</taxon>
        <taxon>Actinomycetes</taxon>
        <taxon>Micrococcales</taxon>
        <taxon>Luteimicrobium</taxon>
    </lineage>
</organism>
<evidence type="ECO:0000313" key="2">
    <source>
        <dbReference type="EMBL" id="GMA23491.1"/>
    </source>
</evidence>
<keyword evidence="3" id="KW-1185">Reference proteome</keyword>
<reference evidence="3" key="1">
    <citation type="journal article" date="2019" name="Int. J. Syst. Evol. Microbiol.">
        <title>The Global Catalogue of Microorganisms (GCM) 10K type strain sequencing project: providing services to taxonomists for standard genome sequencing and annotation.</title>
        <authorList>
            <consortium name="The Broad Institute Genomics Platform"/>
            <consortium name="The Broad Institute Genome Sequencing Center for Infectious Disease"/>
            <person name="Wu L."/>
            <person name="Ma J."/>
        </authorList>
    </citation>
    <scope>NUCLEOTIDE SEQUENCE [LARGE SCALE GENOMIC DNA]</scope>
    <source>
        <strain evidence="3">NBRC 106348</strain>
    </source>
</reference>
<protein>
    <submittedName>
        <fullName evidence="2">Uncharacterized protein</fullName>
    </submittedName>
</protein>
<dbReference type="RefSeq" id="WP_284295148.1">
    <property type="nucleotide sequence ID" value="NZ_BSUK01000001.1"/>
</dbReference>
<dbReference type="EMBL" id="BSUK01000001">
    <property type="protein sequence ID" value="GMA23491.1"/>
    <property type="molecule type" value="Genomic_DNA"/>
</dbReference>
<feature type="compositionally biased region" description="Acidic residues" evidence="1">
    <location>
        <begin position="41"/>
        <end position="63"/>
    </location>
</feature>
<evidence type="ECO:0000256" key="1">
    <source>
        <dbReference type="SAM" id="MobiDB-lite"/>
    </source>
</evidence>
<sequence>MPDGLMSLTWIFGLAWFQAATTLSMPLSQFTNVRWTTASDPDPEEDDAPDGPDDESEEPDDEQAVSPPATATASPNGITGTRRNFFTVDISFDGGWRGGTLVRGRLQRDTRVECAFQLQAMLTPENVSRTTIDRNEAREIVASCPRRDHRSQMATAFRTSAMAADCAHGDVGGGR</sequence>
<accession>A0ABQ6HZS1</accession>
<feature type="compositionally biased region" description="Low complexity" evidence="1">
    <location>
        <begin position="66"/>
        <end position="75"/>
    </location>
</feature>
<evidence type="ECO:0000313" key="3">
    <source>
        <dbReference type="Proteomes" id="UP001157091"/>
    </source>
</evidence>
<gene>
    <name evidence="2" type="ORF">GCM10025864_12500</name>
</gene>
<proteinExistence type="predicted"/>
<name>A0ABQ6HZS1_9MICO</name>
<dbReference type="Proteomes" id="UP001157091">
    <property type="component" value="Unassembled WGS sequence"/>
</dbReference>
<feature type="region of interest" description="Disordered" evidence="1">
    <location>
        <begin position="36"/>
        <end position="80"/>
    </location>
</feature>
<comment type="caution">
    <text evidence="2">The sequence shown here is derived from an EMBL/GenBank/DDBJ whole genome shotgun (WGS) entry which is preliminary data.</text>
</comment>